<dbReference type="EMBL" id="RSDW01000001">
    <property type="protein sequence ID" value="RSL17722.1"/>
    <property type="molecule type" value="Genomic_DNA"/>
</dbReference>
<gene>
    <name evidence="3" type="ORF">EDE15_3265</name>
</gene>
<dbReference type="AlphaFoldDB" id="A0A428MLG8"/>
<feature type="domain" description="Putative zinc-finger" evidence="2">
    <location>
        <begin position="6"/>
        <end position="40"/>
    </location>
</feature>
<keyword evidence="1" id="KW-0812">Transmembrane</keyword>
<name>A0A428MLG8_9BACT</name>
<evidence type="ECO:0000313" key="4">
    <source>
        <dbReference type="Proteomes" id="UP000269669"/>
    </source>
</evidence>
<keyword evidence="4" id="KW-1185">Reference proteome</keyword>
<dbReference type="InterPro" id="IPR041916">
    <property type="entry name" value="Anti_sigma_zinc_sf"/>
</dbReference>
<sequence>MNSPNCAKIRSSFSAYLDSAVSGQQMQAIVQHLDHCEVCAEEFADLRALQQSVAALGPVKAPSDLGMKLRLAISHEQAARKANWLDSVAVKWDNAVRPMLVQVSAGFAGSVALIGSIMLLLGMVAEPQAVMANDEPLGAMTVPHYLYSATSPNAIITDHDTAIVVEAYVNDEGRVYDYNIVSGPEDQAVQNQIVDQLLLSVFEPARVFGLPVRGRVVLTFSGISVRG</sequence>
<evidence type="ECO:0000256" key="1">
    <source>
        <dbReference type="SAM" id="Phobius"/>
    </source>
</evidence>
<dbReference type="Proteomes" id="UP000269669">
    <property type="component" value="Unassembled WGS sequence"/>
</dbReference>
<keyword evidence="1" id="KW-0472">Membrane</keyword>
<dbReference type="RefSeq" id="WP_125486171.1">
    <property type="nucleotide sequence ID" value="NZ_RSDW01000001.1"/>
</dbReference>
<proteinExistence type="predicted"/>
<protein>
    <submittedName>
        <fullName evidence="3">Putative zinc finger protein</fullName>
    </submittedName>
</protein>
<evidence type="ECO:0000259" key="2">
    <source>
        <dbReference type="Pfam" id="PF13490"/>
    </source>
</evidence>
<feature type="transmembrane region" description="Helical" evidence="1">
    <location>
        <begin position="99"/>
        <end position="121"/>
    </location>
</feature>
<organism evidence="3 4">
    <name type="scientific">Edaphobacter aggregans</name>
    <dbReference type="NCBI Taxonomy" id="570835"/>
    <lineage>
        <taxon>Bacteria</taxon>
        <taxon>Pseudomonadati</taxon>
        <taxon>Acidobacteriota</taxon>
        <taxon>Terriglobia</taxon>
        <taxon>Terriglobales</taxon>
        <taxon>Acidobacteriaceae</taxon>
        <taxon>Edaphobacter</taxon>
    </lineage>
</organism>
<dbReference type="Gene3D" id="1.10.10.1320">
    <property type="entry name" value="Anti-sigma factor, zinc-finger domain"/>
    <property type="match status" value="1"/>
</dbReference>
<evidence type="ECO:0000313" key="3">
    <source>
        <dbReference type="EMBL" id="RSL17722.1"/>
    </source>
</evidence>
<dbReference type="Pfam" id="PF13490">
    <property type="entry name" value="zf-HC2"/>
    <property type="match status" value="1"/>
</dbReference>
<comment type="caution">
    <text evidence="3">The sequence shown here is derived from an EMBL/GenBank/DDBJ whole genome shotgun (WGS) entry which is preliminary data.</text>
</comment>
<reference evidence="3 4" key="1">
    <citation type="submission" date="2018-12" db="EMBL/GenBank/DDBJ databases">
        <title>Sequencing of bacterial isolates from soil warming experiment in Harvard Forest, Massachusetts, USA.</title>
        <authorList>
            <person name="Deangelis K."/>
        </authorList>
    </citation>
    <scope>NUCLEOTIDE SEQUENCE [LARGE SCALE GENOMIC DNA]</scope>
    <source>
        <strain evidence="3 4">EB153</strain>
    </source>
</reference>
<dbReference type="InterPro" id="IPR027383">
    <property type="entry name" value="Znf_put"/>
</dbReference>
<dbReference type="OrthoDB" id="116459at2"/>
<keyword evidence="1" id="KW-1133">Transmembrane helix</keyword>
<accession>A0A428MLG8</accession>